<reference evidence="1 2" key="1">
    <citation type="journal article" date="2023" name="Microb. Genom.">
        <title>Mesoterricola silvestris gen. nov., sp. nov., Mesoterricola sediminis sp. nov., Geothrix oryzae sp. nov., Geothrix edaphica sp. nov., Geothrix rubra sp. nov., and Geothrix limicola sp. nov., six novel members of Acidobacteriota isolated from soils.</title>
        <authorList>
            <person name="Weisberg A.J."/>
            <person name="Pearce E."/>
            <person name="Kramer C.G."/>
            <person name="Chang J.H."/>
            <person name="Clarke C.R."/>
        </authorList>
    </citation>
    <scope>NUCLEOTIDE SEQUENCE [LARGE SCALE GENOMIC DNA]</scope>
    <source>
        <strain evidence="1 2">ID09-01A</strain>
    </source>
</reference>
<sequence>MLLADTAGGVMAGVTVTVCLPTEAASDVEGALTRALAPFYSDSADNPVMRGMWDSRRIRGGSNGRGFAVASGHTDDARLIHDDPAFDGTPCPSAPGVCAGGPRALLDFSQPQLASERAAAASWDLWHSLSAVHPAAVPLADFVDRWRNDPTAFPDDRWADAMFSAYRAQPLIRAYLDHPFSLGLGYLGFLGDSDPSEHPVIGYKGTRAEYIRDHTWPEPPNTDVLTLDGWWLEGYERGIQAVHAFCEPELCPHDPPAPTVWPGSEAYLAELPGDTILVRVHCHC</sequence>
<gene>
    <name evidence="1" type="ORF">PV662_22630</name>
</gene>
<dbReference type="RefSeq" id="WP_319062565.1">
    <property type="nucleotide sequence ID" value="NZ_JARAYT010000008.1"/>
</dbReference>
<protein>
    <submittedName>
        <fullName evidence="1">Uncharacterized protein</fullName>
    </submittedName>
</protein>
<dbReference type="Proteomes" id="UP001271274">
    <property type="component" value="Unassembled WGS sequence"/>
</dbReference>
<accession>A0ABU4NIN5</accession>
<proteinExistence type="predicted"/>
<organism evidence="1 2">
    <name type="scientific">Streptomyces europaeiscabiei</name>
    <dbReference type="NCBI Taxonomy" id="146819"/>
    <lineage>
        <taxon>Bacteria</taxon>
        <taxon>Bacillati</taxon>
        <taxon>Actinomycetota</taxon>
        <taxon>Actinomycetes</taxon>
        <taxon>Kitasatosporales</taxon>
        <taxon>Streptomycetaceae</taxon>
        <taxon>Streptomyces</taxon>
    </lineage>
</organism>
<comment type="caution">
    <text evidence="1">The sequence shown here is derived from an EMBL/GenBank/DDBJ whole genome shotgun (WGS) entry which is preliminary data.</text>
</comment>
<evidence type="ECO:0000313" key="2">
    <source>
        <dbReference type="Proteomes" id="UP001271274"/>
    </source>
</evidence>
<name>A0ABU4NIN5_9ACTN</name>
<evidence type="ECO:0000313" key="1">
    <source>
        <dbReference type="EMBL" id="MDX3702521.1"/>
    </source>
</evidence>
<keyword evidence="2" id="KW-1185">Reference proteome</keyword>
<dbReference type="EMBL" id="JARAYU010000007">
    <property type="protein sequence ID" value="MDX3702521.1"/>
    <property type="molecule type" value="Genomic_DNA"/>
</dbReference>